<keyword evidence="3" id="KW-1185">Reference proteome</keyword>
<proteinExistence type="predicted"/>
<reference evidence="2 3" key="1">
    <citation type="submission" date="2020-09" db="EMBL/GenBank/DDBJ databases">
        <title>Genome seq and assembly of Chryseobacterium sp.</title>
        <authorList>
            <person name="Chhetri G."/>
        </authorList>
    </citation>
    <scope>NUCLEOTIDE SEQUENCE [LARGE SCALE GENOMIC DNA]</scope>
    <source>
        <strain evidence="2 3">GCR10</strain>
    </source>
</reference>
<dbReference type="RefSeq" id="WP_191735574.1">
    <property type="nucleotide sequence ID" value="NZ_JACYFS010000001.1"/>
</dbReference>
<accession>A0ABR8Z995</accession>
<organism evidence="2 3">
    <name type="scientific">Chryseobacterium caseinilyticum</name>
    <dbReference type="NCBI Taxonomy" id="2771428"/>
    <lineage>
        <taxon>Bacteria</taxon>
        <taxon>Pseudomonadati</taxon>
        <taxon>Bacteroidota</taxon>
        <taxon>Flavobacteriia</taxon>
        <taxon>Flavobacteriales</taxon>
        <taxon>Weeksellaceae</taxon>
        <taxon>Chryseobacterium group</taxon>
        <taxon>Chryseobacterium</taxon>
    </lineage>
</organism>
<dbReference type="EMBL" id="JACYFS010000001">
    <property type="protein sequence ID" value="MBD8081878.1"/>
    <property type="molecule type" value="Genomic_DNA"/>
</dbReference>
<evidence type="ECO:0000259" key="1">
    <source>
        <dbReference type="Pfam" id="PF02342"/>
    </source>
</evidence>
<feature type="domain" description="TerD" evidence="1">
    <location>
        <begin position="1"/>
        <end position="204"/>
    </location>
</feature>
<evidence type="ECO:0000313" key="3">
    <source>
        <dbReference type="Proteomes" id="UP000637299"/>
    </source>
</evidence>
<dbReference type="Gene3D" id="2.60.60.30">
    <property type="entry name" value="sav2460 like domains"/>
    <property type="match status" value="1"/>
</dbReference>
<name>A0ABR8Z995_9FLAO</name>
<sequence>MTPLLLKNETVDLSQHFETPLKQFSIAVDWASISMFGRNFLGFKTKRETDQIDLGLTCVMFDKQNQMIDLVCSSKFNSWLIKNSFPLGKSISKDKAFRHFDHGSIVDSLYKQMTTVDLQKVDSEIDHVFFYLCFDHRKIKSPDFSSVELLKMMSFGSTSPDQLISEYTIPTQNCCKKNEGILILAKLYREDEKWKFTSLGKAITESTFIGFTKGIQ</sequence>
<dbReference type="InterPro" id="IPR003325">
    <property type="entry name" value="TerD"/>
</dbReference>
<dbReference type="Pfam" id="PF02342">
    <property type="entry name" value="TerD"/>
    <property type="match status" value="1"/>
</dbReference>
<comment type="caution">
    <text evidence="2">The sequence shown here is derived from an EMBL/GenBank/DDBJ whole genome shotgun (WGS) entry which is preliminary data.</text>
</comment>
<gene>
    <name evidence="2" type="ORF">IC610_05490</name>
</gene>
<evidence type="ECO:0000313" key="2">
    <source>
        <dbReference type="EMBL" id="MBD8081878.1"/>
    </source>
</evidence>
<dbReference type="Proteomes" id="UP000637299">
    <property type="component" value="Unassembled WGS sequence"/>
</dbReference>
<protein>
    <submittedName>
        <fullName evidence="2">TerD family protein</fullName>
    </submittedName>
</protein>